<evidence type="ECO:0000313" key="2">
    <source>
        <dbReference type="EMBL" id="PRD13873.1"/>
    </source>
</evidence>
<proteinExistence type="predicted"/>
<keyword evidence="3" id="KW-1185">Reference proteome</keyword>
<reference evidence="2 3" key="1">
    <citation type="submission" date="2017-10" db="EMBL/GenBank/DDBJ databases">
        <title>Draft genome of two endophytic bacteria isolated from 'guarana' Paullinia cupana (Mart.) Ducke.</title>
        <authorList>
            <person name="Siqueira K.A."/>
            <person name="Liotti R.G."/>
            <person name="Mendes T.A."/>
            <person name="Soares M.A."/>
        </authorList>
    </citation>
    <scope>NUCLEOTIDE SEQUENCE [LARGE SCALE GENOMIC DNA]</scope>
    <source>
        <strain evidence="2 3">342</strain>
    </source>
</reference>
<name>A0A2S9I7U8_9GAMM</name>
<dbReference type="Proteomes" id="UP000239181">
    <property type="component" value="Unassembled WGS sequence"/>
</dbReference>
<dbReference type="EMBL" id="PDET01000015">
    <property type="protein sequence ID" value="PRD13873.1"/>
    <property type="molecule type" value="Genomic_DNA"/>
</dbReference>
<gene>
    <name evidence="2" type="ORF">CQW29_19220</name>
</gene>
<organism evidence="2 3">
    <name type="scientific">Pantoea coffeiphila</name>
    <dbReference type="NCBI Taxonomy" id="1465635"/>
    <lineage>
        <taxon>Bacteria</taxon>
        <taxon>Pseudomonadati</taxon>
        <taxon>Pseudomonadota</taxon>
        <taxon>Gammaproteobacteria</taxon>
        <taxon>Enterobacterales</taxon>
        <taxon>Erwiniaceae</taxon>
        <taxon>Pantoea</taxon>
    </lineage>
</organism>
<evidence type="ECO:0000313" key="3">
    <source>
        <dbReference type="Proteomes" id="UP000239181"/>
    </source>
</evidence>
<feature type="region of interest" description="Disordered" evidence="1">
    <location>
        <begin position="1"/>
        <end position="36"/>
    </location>
</feature>
<comment type="caution">
    <text evidence="2">The sequence shown here is derived from an EMBL/GenBank/DDBJ whole genome shotgun (WGS) entry which is preliminary data.</text>
</comment>
<protein>
    <submittedName>
        <fullName evidence="2">Uncharacterized protein</fullName>
    </submittedName>
</protein>
<sequence>MDAPSSPVRQAGCRNRRNREAARGPPGSDADWPKSPEAAAMIVRQWRKPAQKYLFVSNQNKKTAVPKDSGYIKLNAKNKPAGITRPVN</sequence>
<evidence type="ECO:0000256" key="1">
    <source>
        <dbReference type="SAM" id="MobiDB-lite"/>
    </source>
</evidence>
<accession>A0A2S9I7U8</accession>
<dbReference type="AlphaFoldDB" id="A0A2S9I7U8"/>